<dbReference type="STRING" id="1246581.A0A2H9TGJ7"/>
<feature type="domain" description="DNA mismatch repair protein S5" evidence="4">
    <location>
        <begin position="203"/>
        <end position="318"/>
    </location>
</feature>
<name>A0A2H9TGJ7_9FUNG</name>
<dbReference type="SUPFAM" id="SSF118116">
    <property type="entry name" value="DNA mismatch repair protein MutL"/>
    <property type="match status" value="1"/>
</dbReference>
<dbReference type="Gene3D" id="3.30.1540.20">
    <property type="entry name" value="MutL, C-terminal domain, dimerisation subdomain"/>
    <property type="match status" value="1"/>
</dbReference>
<dbReference type="GO" id="GO:0006298">
    <property type="term" value="P:mismatch repair"/>
    <property type="evidence" value="ECO:0007669"/>
    <property type="project" value="InterPro"/>
</dbReference>
<feature type="domain" description="MutL C-terminal dimerisation" evidence="3">
    <location>
        <begin position="388"/>
        <end position="499"/>
    </location>
</feature>
<gene>
    <name evidence="5" type="ORF">PSACC_03395</name>
</gene>
<dbReference type="InterPro" id="IPR020568">
    <property type="entry name" value="Ribosomal_Su5_D2-typ_SF"/>
</dbReference>
<dbReference type="PROSITE" id="PS00058">
    <property type="entry name" value="DNA_MISMATCH_REPAIR_1"/>
    <property type="match status" value="1"/>
</dbReference>
<dbReference type="InterPro" id="IPR038973">
    <property type="entry name" value="MutL/Mlh/Pms-like"/>
</dbReference>
<dbReference type="PANTHER" id="PTHR10073:SF52">
    <property type="entry name" value="MISMATCH REPAIR ENDONUCLEASE PMS2"/>
    <property type="match status" value="1"/>
</dbReference>
<evidence type="ECO:0000256" key="2">
    <source>
        <dbReference type="ARBA" id="ARBA00022763"/>
    </source>
</evidence>
<evidence type="ECO:0000256" key="1">
    <source>
        <dbReference type="ARBA" id="ARBA00006082"/>
    </source>
</evidence>
<dbReference type="InterPro" id="IPR013507">
    <property type="entry name" value="DNA_mismatch_S5_2-like"/>
</dbReference>
<dbReference type="InterPro" id="IPR042120">
    <property type="entry name" value="MutL_C_dimsub"/>
</dbReference>
<comment type="similarity">
    <text evidence="1">Belongs to the DNA mismatch repair MutL/HexB family.</text>
</comment>
<dbReference type="AlphaFoldDB" id="A0A2H9TGJ7"/>
<keyword evidence="6" id="KW-1185">Reference proteome</keyword>
<dbReference type="OrthoDB" id="10263226at2759"/>
<dbReference type="Proteomes" id="UP000240830">
    <property type="component" value="Unassembled WGS sequence"/>
</dbReference>
<dbReference type="GO" id="GO:0030983">
    <property type="term" value="F:mismatched DNA binding"/>
    <property type="evidence" value="ECO:0007669"/>
    <property type="project" value="InterPro"/>
</dbReference>
<dbReference type="SUPFAM" id="SSF55874">
    <property type="entry name" value="ATPase domain of HSP90 chaperone/DNA topoisomerase II/histidine kinase"/>
    <property type="match status" value="1"/>
</dbReference>
<evidence type="ECO:0000259" key="3">
    <source>
        <dbReference type="SMART" id="SM00853"/>
    </source>
</evidence>
<dbReference type="GO" id="GO:0140664">
    <property type="term" value="F:ATP-dependent DNA damage sensor activity"/>
    <property type="evidence" value="ECO:0007669"/>
    <property type="project" value="InterPro"/>
</dbReference>
<organism evidence="5 6">
    <name type="scientific">Paramicrosporidium saccamoebae</name>
    <dbReference type="NCBI Taxonomy" id="1246581"/>
    <lineage>
        <taxon>Eukaryota</taxon>
        <taxon>Fungi</taxon>
        <taxon>Fungi incertae sedis</taxon>
        <taxon>Cryptomycota</taxon>
        <taxon>Cryptomycota incertae sedis</taxon>
        <taxon>Paramicrosporidium</taxon>
    </lineage>
</organism>
<dbReference type="InterPro" id="IPR036890">
    <property type="entry name" value="HATPase_C_sf"/>
</dbReference>
<dbReference type="InterPro" id="IPR014721">
    <property type="entry name" value="Ribsml_uS5_D2-typ_fold_subgr"/>
</dbReference>
<accession>A0A2H9TGJ7</accession>
<dbReference type="Gene3D" id="3.30.565.10">
    <property type="entry name" value="Histidine kinase-like ATPase, C-terminal domain"/>
    <property type="match status" value="1"/>
</dbReference>
<dbReference type="InterPro" id="IPR037198">
    <property type="entry name" value="MutL_C_sf"/>
</dbReference>
<keyword evidence="2" id="KW-0227">DNA damage</keyword>
<dbReference type="InterPro" id="IPR014762">
    <property type="entry name" value="DNA_mismatch_repair_CS"/>
</dbReference>
<reference evidence="5 6" key="1">
    <citation type="submission" date="2016-10" db="EMBL/GenBank/DDBJ databases">
        <title>The genome of Paramicrosporidium saccamoebae is the missing link in understanding Cryptomycota and Microsporidia evolution.</title>
        <authorList>
            <person name="Quandt C.A."/>
            <person name="Beaudet D."/>
            <person name="Corsaro D."/>
            <person name="Michel R."/>
            <person name="Corradi N."/>
            <person name="James T."/>
        </authorList>
    </citation>
    <scope>NUCLEOTIDE SEQUENCE [LARGE SCALE GENOMIC DNA]</scope>
    <source>
        <strain evidence="5 6">KSL3</strain>
    </source>
</reference>
<comment type="caution">
    <text evidence="5">The sequence shown here is derived from an EMBL/GenBank/DDBJ whole genome shotgun (WGS) entry which is preliminary data.</text>
</comment>
<evidence type="ECO:0000313" key="6">
    <source>
        <dbReference type="Proteomes" id="UP000240830"/>
    </source>
</evidence>
<dbReference type="Pfam" id="PF08676">
    <property type="entry name" value="MutL_C"/>
    <property type="match status" value="1"/>
</dbReference>
<dbReference type="SMART" id="SM01340">
    <property type="entry name" value="DNA_mis_repair"/>
    <property type="match status" value="1"/>
</dbReference>
<dbReference type="GO" id="GO:0032389">
    <property type="term" value="C:MutLalpha complex"/>
    <property type="evidence" value="ECO:0007669"/>
    <property type="project" value="TreeGrafter"/>
</dbReference>
<protein>
    <submittedName>
        <fullName evidence="5">Pms1 mismatch repair mutL</fullName>
    </submittedName>
</protein>
<dbReference type="Pfam" id="PF01119">
    <property type="entry name" value="DNA_mis_repair"/>
    <property type="match status" value="1"/>
</dbReference>
<dbReference type="PANTHER" id="PTHR10073">
    <property type="entry name" value="DNA MISMATCH REPAIR PROTEIN MLH, PMS, MUTL"/>
    <property type="match status" value="1"/>
</dbReference>
<sequence>MIRRIHGGTVRDLAAAQVILDLSAACALNNTVVSFWGLGLEAVEVTDDGCGISVEDMHILGERHCTSKITTDEDIYQVQTFGFRGEALHSLAALSEDLVVTSQTRTNSTGTGLRVNLKSKDTATRVACPSGTTVRLSGLLSSLPVRRAEWERNAKRHLARALWLVQSYILAVPNVRIRCIGCTNGKSSVYFASSGSNDASKAYAEAFKGEIKGSFQTASVETEAFTATLYFTREGRRSADRQFSFLNSRPCDLPRVMKKLNETFRNHSSDVIFPIFVLFISTNSRVDANLTPDKRQVSIPFEDSLITCLCQEFDQALTDKIEIPVKLAPIKASAPSDDQIPSSLFSKPDIRDCSHCTDVLPQAHVHVDVSLDNYAQILERSDFGRMQILGQFNHGFVLTKIEDATKGTRVFIVDQHASDERFRLESLQRDLSFTCQAMLVPIKVTTGLDDVMYIIDNQKAFSELGFVVRVQDDDDGRSISLLSSPFVAGIQLAESGIPLGKY</sequence>
<proteinExistence type="inferred from homology"/>
<dbReference type="Gene3D" id="3.30.230.10">
    <property type="match status" value="1"/>
</dbReference>
<dbReference type="GO" id="GO:0005524">
    <property type="term" value="F:ATP binding"/>
    <property type="evidence" value="ECO:0007669"/>
    <property type="project" value="InterPro"/>
</dbReference>
<dbReference type="EMBL" id="MTSL01000206">
    <property type="protein sequence ID" value="PJF16819.1"/>
    <property type="molecule type" value="Genomic_DNA"/>
</dbReference>
<dbReference type="GO" id="GO:0016887">
    <property type="term" value="F:ATP hydrolysis activity"/>
    <property type="evidence" value="ECO:0007669"/>
    <property type="project" value="InterPro"/>
</dbReference>
<evidence type="ECO:0000259" key="4">
    <source>
        <dbReference type="SMART" id="SM01340"/>
    </source>
</evidence>
<dbReference type="InterPro" id="IPR014790">
    <property type="entry name" value="MutL_C"/>
</dbReference>
<dbReference type="SUPFAM" id="SSF54211">
    <property type="entry name" value="Ribosomal protein S5 domain 2-like"/>
    <property type="match status" value="1"/>
</dbReference>
<dbReference type="SMART" id="SM00853">
    <property type="entry name" value="MutL_C"/>
    <property type="match status" value="1"/>
</dbReference>
<evidence type="ECO:0000313" key="5">
    <source>
        <dbReference type="EMBL" id="PJF16819.1"/>
    </source>
</evidence>